<sequence length="341" mass="37968">MTKRNFGKTDGKDVFAYRLTNKSGDLSAEIITYGGIVRTLEYKSTDVVLGRDSIEEYLDNKGCYGALIGRNSNRIFGGEFSLNGKKYTLAKNDHGVCNLHGGDKGYNKRVWDAREIDGCEPSLELMLFDPDGCEGFPGNVNVKVTYTVTNDNALKIHYEAESDADTVINLTNHSYFNLNGHASGSAKNHTLQISAPFFTPNTKDCYPYGEILSVENTPFDFRNGKVLKDGLDADFEQVKMFNGFDHNFVLDGTGYRKYAVAKGDISGITMECYTDLPGVQLYTGNGIEKDRVCKDGAVYDTHYGFCLETQKFPNAANIPYFPSVFVRKGEKYDTVSAYKFI</sequence>
<comment type="catalytic activity">
    <reaction evidence="1 8">
        <text>alpha-D-glucose = beta-D-glucose</text>
        <dbReference type="Rhea" id="RHEA:10264"/>
        <dbReference type="ChEBI" id="CHEBI:15903"/>
        <dbReference type="ChEBI" id="CHEBI:17925"/>
        <dbReference type="EC" id="5.1.3.3"/>
    </reaction>
</comment>
<dbReference type="EMBL" id="JACRTE010000012">
    <property type="protein sequence ID" value="MBC8597036.1"/>
    <property type="molecule type" value="Genomic_DNA"/>
</dbReference>
<dbReference type="InterPro" id="IPR011013">
    <property type="entry name" value="Gal_mutarotase_sf_dom"/>
</dbReference>
<feature type="active site" description="Proton donor" evidence="9">
    <location>
        <position position="173"/>
    </location>
</feature>
<dbReference type="InterPro" id="IPR018052">
    <property type="entry name" value="Ald1_epimerase_CS"/>
</dbReference>
<keyword evidence="13" id="KW-1185">Reference proteome</keyword>
<evidence type="ECO:0000256" key="5">
    <source>
        <dbReference type="ARBA" id="ARBA00014165"/>
    </source>
</evidence>
<comment type="similarity">
    <text evidence="3 8">Belongs to the aldose epimerase family.</text>
</comment>
<dbReference type="GO" id="GO:0004034">
    <property type="term" value="F:aldose 1-epimerase activity"/>
    <property type="evidence" value="ECO:0007669"/>
    <property type="project" value="UniProtKB-EC"/>
</dbReference>
<evidence type="ECO:0000313" key="13">
    <source>
        <dbReference type="Proteomes" id="UP000647416"/>
    </source>
</evidence>
<evidence type="ECO:0000256" key="9">
    <source>
        <dbReference type="PIRSR" id="PIRSR005096-1"/>
    </source>
</evidence>
<proteinExistence type="inferred from homology"/>
<feature type="binding site" evidence="11">
    <location>
        <begin position="73"/>
        <end position="74"/>
    </location>
    <ligand>
        <name>beta-D-galactose</name>
        <dbReference type="ChEBI" id="CHEBI:27667"/>
    </ligand>
</feature>
<dbReference type="EC" id="5.1.3.3" evidence="4 8"/>
<dbReference type="GO" id="GO:0033499">
    <property type="term" value="P:galactose catabolic process via UDP-galactose, Leloir pathway"/>
    <property type="evidence" value="ECO:0007669"/>
    <property type="project" value="TreeGrafter"/>
</dbReference>
<reference evidence="12" key="1">
    <citation type="submission" date="2020-08" db="EMBL/GenBank/DDBJ databases">
        <title>Genome public.</title>
        <authorList>
            <person name="Liu C."/>
            <person name="Sun Q."/>
        </authorList>
    </citation>
    <scope>NUCLEOTIDE SEQUENCE</scope>
    <source>
        <strain evidence="12">NSJ-50</strain>
    </source>
</reference>
<comment type="pathway">
    <text evidence="2 8">Carbohydrate metabolism; hexose metabolism.</text>
</comment>
<dbReference type="InterPro" id="IPR014718">
    <property type="entry name" value="GH-type_carb-bd"/>
</dbReference>
<keyword evidence="6 8" id="KW-0413">Isomerase</keyword>
<organism evidence="12 13">
    <name type="scientific">Qingrenia yutianensis</name>
    <dbReference type="NCBI Taxonomy" id="2763676"/>
    <lineage>
        <taxon>Bacteria</taxon>
        <taxon>Bacillati</taxon>
        <taxon>Bacillota</taxon>
        <taxon>Clostridia</taxon>
        <taxon>Eubacteriales</taxon>
        <taxon>Oscillospiraceae</taxon>
        <taxon>Qingrenia</taxon>
    </lineage>
</organism>
<dbReference type="SUPFAM" id="SSF74650">
    <property type="entry name" value="Galactose mutarotase-like"/>
    <property type="match status" value="1"/>
</dbReference>
<evidence type="ECO:0000256" key="3">
    <source>
        <dbReference type="ARBA" id="ARBA00006206"/>
    </source>
</evidence>
<dbReference type="Proteomes" id="UP000647416">
    <property type="component" value="Unassembled WGS sequence"/>
</dbReference>
<dbReference type="PANTHER" id="PTHR10091">
    <property type="entry name" value="ALDOSE-1-EPIMERASE"/>
    <property type="match status" value="1"/>
</dbReference>
<evidence type="ECO:0000256" key="11">
    <source>
        <dbReference type="PIRSR" id="PIRSR005096-3"/>
    </source>
</evidence>
<dbReference type="InterPro" id="IPR047215">
    <property type="entry name" value="Galactose_mutarotase-like"/>
</dbReference>
<evidence type="ECO:0000256" key="6">
    <source>
        <dbReference type="ARBA" id="ARBA00023235"/>
    </source>
</evidence>
<feature type="binding site" evidence="10">
    <location>
        <position position="245"/>
    </location>
    <ligand>
        <name>beta-D-galactose</name>
        <dbReference type="ChEBI" id="CHEBI:27667"/>
    </ligand>
</feature>
<dbReference type="Gene3D" id="2.70.98.10">
    <property type="match status" value="1"/>
</dbReference>
<evidence type="ECO:0000256" key="10">
    <source>
        <dbReference type="PIRSR" id="PIRSR005096-2"/>
    </source>
</evidence>
<accession>A0A926FBU5</accession>
<gene>
    <name evidence="12" type="ORF">H8706_09170</name>
</gene>
<dbReference type="PANTHER" id="PTHR10091:SF0">
    <property type="entry name" value="GALACTOSE MUTAROTASE"/>
    <property type="match status" value="1"/>
</dbReference>
<dbReference type="GO" id="GO:0005737">
    <property type="term" value="C:cytoplasm"/>
    <property type="evidence" value="ECO:0007669"/>
    <property type="project" value="TreeGrafter"/>
</dbReference>
<comment type="caution">
    <text evidence="12">The sequence shown here is derived from an EMBL/GenBank/DDBJ whole genome shotgun (WGS) entry which is preliminary data.</text>
</comment>
<dbReference type="GO" id="GO:0030246">
    <property type="term" value="F:carbohydrate binding"/>
    <property type="evidence" value="ECO:0007669"/>
    <property type="project" value="InterPro"/>
</dbReference>
<dbReference type="GO" id="GO:0006006">
    <property type="term" value="P:glucose metabolic process"/>
    <property type="evidence" value="ECO:0007669"/>
    <property type="project" value="TreeGrafter"/>
</dbReference>
<dbReference type="Pfam" id="PF01263">
    <property type="entry name" value="Aldose_epim"/>
    <property type="match status" value="1"/>
</dbReference>
<dbReference type="CDD" id="cd09019">
    <property type="entry name" value="galactose_mutarotase_like"/>
    <property type="match status" value="1"/>
</dbReference>
<dbReference type="NCBIfam" id="NF008277">
    <property type="entry name" value="PRK11055.1"/>
    <property type="match status" value="1"/>
</dbReference>
<evidence type="ECO:0000256" key="1">
    <source>
        <dbReference type="ARBA" id="ARBA00001614"/>
    </source>
</evidence>
<dbReference type="InterPro" id="IPR008183">
    <property type="entry name" value="Aldose_1/G6P_1-epimerase"/>
</dbReference>
<feature type="active site" description="Proton acceptor" evidence="9">
    <location>
        <position position="308"/>
    </location>
</feature>
<protein>
    <recommendedName>
        <fullName evidence="5 8">Aldose 1-epimerase</fullName>
        <ecNumber evidence="4 8">5.1.3.3</ecNumber>
    </recommendedName>
</protein>
<dbReference type="PROSITE" id="PS00545">
    <property type="entry name" value="ALDOSE_1_EPIMERASE"/>
    <property type="match status" value="1"/>
</dbReference>
<dbReference type="PIRSF" id="PIRSF005096">
    <property type="entry name" value="GALM"/>
    <property type="match status" value="1"/>
</dbReference>
<evidence type="ECO:0000256" key="4">
    <source>
        <dbReference type="ARBA" id="ARBA00013185"/>
    </source>
</evidence>
<name>A0A926FBU5_9FIRM</name>
<evidence type="ECO:0000256" key="2">
    <source>
        <dbReference type="ARBA" id="ARBA00005028"/>
    </source>
</evidence>
<dbReference type="AlphaFoldDB" id="A0A926FBU5"/>
<feature type="binding site" evidence="11">
    <location>
        <begin position="173"/>
        <end position="175"/>
    </location>
    <ligand>
        <name>beta-D-galactose</name>
        <dbReference type="ChEBI" id="CHEBI:27667"/>
    </ligand>
</feature>
<keyword evidence="7 8" id="KW-0119">Carbohydrate metabolism</keyword>
<evidence type="ECO:0000256" key="8">
    <source>
        <dbReference type="PIRNR" id="PIRNR005096"/>
    </source>
</evidence>
<evidence type="ECO:0000313" key="12">
    <source>
        <dbReference type="EMBL" id="MBC8597036.1"/>
    </source>
</evidence>
<dbReference type="InterPro" id="IPR015443">
    <property type="entry name" value="Aldose_1-epimerase"/>
</dbReference>
<evidence type="ECO:0000256" key="7">
    <source>
        <dbReference type="ARBA" id="ARBA00023277"/>
    </source>
</evidence>